<dbReference type="EMBL" id="CAKOGP040001781">
    <property type="protein sequence ID" value="CAJ1951300.1"/>
    <property type="molecule type" value="Genomic_DNA"/>
</dbReference>
<evidence type="ECO:0000256" key="1">
    <source>
        <dbReference type="SAM" id="MobiDB-lite"/>
    </source>
</evidence>
<dbReference type="Proteomes" id="UP001295423">
    <property type="component" value="Unassembled WGS sequence"/>
</dbReference>
<comment type="caution">
    <text evidence="2">The sequence shown here is derived from an EMBL/GenBank/DDBJ whole genome shotgun (WGS) entry which is preliminary data.</text>
</comment>
<protein>
    <submittedName>
        <fullName evidence="2">Uncharacterized protein</fullName>
    </submittedName>
</protein>
<proteinExistence type="predicted"/>
<keyword evidence="3" id="KW-1185">Reference proteome</keyword>
<gene>
    <name evidence="2" type="ORF">CYCCA115_LOCUS13005</name>
</gene>
<evidence type="ECO:0000313" key="2">
    <source>
        <dbReference type="EMBL" id="CAJ1951300.1"/>
    </source>
</evidence>
<reference evidence="2" key="1">
    <citation type="submission" date="2023-08" db="EMBL/GenBank/DDBJ databases">
        <authorList>
            <person name="Audoor S."/>
            <person name="Bilcke G."/>
        </authorList>
    </citation>
    <scope>NUCLEOTIDE SEQUENCE</scope>
</reference>
<name>A0AAD2FS05_9STRA</name>
<accession>A0AAD2FS05</accession>
<organism evidence="2 3">
    <name type="scientific">Cylindrotheca closterium</name>
    <dbReference type="NCBI Taxonomy" id="2856"/>
    <lineage>
        <taxon>Eukaryota</taxon>
        <taxon>Sar</taxon>
        <taxon>Stramenopiles</taxon>
        <taxon>Ochrophyta</taxon>
        <taxon>Bacillariophyta</taxon>
        <taxon>Bacillariophyceae</taxon>
        <taxon>Bacillariophycidae</taxon>
        <taxon>Bacillariales</taxon>
        <taxon>Bacillariaceae</taxon>
        <taxon>Cylindrotheca</taxon>
    </lineage>
</organism>
<evidence type="ECO:0000313" key="3">
    <source>
        <dbReference type="Proteomes" id="UP001295423"/>
    </source>
</evidence>
<dbReference type="AlphaFoldDB" id="A0AAD2FS05"/>
<sequence>MVPKFDPQTRKWSPTSPEEEASAGYDIWGSLLRQGPNPFIQRLFQADEYEQGVLKFMAGDKVDRNTAQAEMDAYLQNPNDWAYNRVNGYNVDYLTLNPKQIGLTLAWAAIIVPLLGRAIYCGITRDNVWAILP</sequence>
<feature type="region of interest" description="Disordered" evidence="1">
    <location>
        <begin position="1"/>
        <end position="21"/>
    </location>
</feature>